<dbReference type="Proteomes" id="UP000197138">
    <property type="component" value="Unassembled WGS sequence"/>
</dbReference>
<comment type="caution">
    <text evidence="2">The sequence shown here is derived from an EMBL/GenBank/DDBJ whole genome shotgun (WGS) entry which is preliminary data.</text>
</comment>
<gene>
    <name evidence="2" type="ORF">CDL15_Pgr020807</name>
    <name evidence="3" type="ORF">CRG98_024813</name>
</gene>
<dbReference type="Proteomes" id="UP000233551">
    <property type="component" value="Unassembled WGS sequence"/>
</dbReference>
<organism evidence="2 4">
    <name type="scientific">Punica granatum</name>
    <name type="common">Pomegranate</name>
    <dbReference type="NCBI Taxonomy" id="22663"/>
    <lineage>
        <taxon>Eukaryota</taxon>
        <taxon>Viridiplantae</taxon>
        <taxon>Streptophyta</taxon>
        <taxon>Embryophyta</taxon>
        <taxon>Tracheophyta</taxon>
        <taxon>Spermatophyta</taxon>
        <taxon>Magnoliopsida</taxon>
        <taxon>eudicotyledons</taxon>
        <taxon>Gunneridae</taxon>
        <taxon>Pentapetalae</taxon>
        <taxon>rosids</taxon>
        <taxon>malvids</taxon>
        <taxon>Myrtales</taxon>
        <taxon>Lythraceae</taxon>
        <taxon>Punica</taxon>
    </lineage>
</organism>
<protein>
    <submittedName>
        <fullName evidence="2">Uncharacterized protein</fullName>
    </submittedName>
</protein>
<evidence type="ECO:0000313" key="2">
    <source>
        <dbReference type="EMBL" id="OWM88853.1"/>
    </source>
</evidence>
<feature type="region of interest" description="Disordered" evidence="1">
    <location>
        <begin position="1"/>
        <end position="42"/>
    </location>
</feature>
<reference evidence="2" key="2">
    <citation type="submission" date="2017-06" db="EMBL/GenBank/DDBJ databases">
        <title>The pomegranate genome and the genomics of punicalagin biosynthesis.</title>
        <authorList>
            <person name="Xu C."/>
        </authorList>
    </citation>
    <scope>NUCLEOTIDE SEQUENCE [LARGE SCALE GENOMIC DNA]</scope>
    <source>
        <tissue evidence="2">Fresh leaf</tissue>
    </source>
</reference>
<reference evidence="3 5" key="3">
    <citation type="submission" date="2017-11" db="EMBL/GenBank/DDBJ databases">
        <title>De-novo sequencing of pomegranate (Punica granatum L.) genome.</title>
        <authorList>
            <person name="Akparov Z."/>
            <person name="Amiraslanov A."/>
            <person name="Hajiyeva S."/>
            <person name="Abbasov M."/>
            <person name="Kaur K."/>
            <person name="Hamwieh A."/>
            <person name="Solovyev V."/>
            <person name="Salamov A."/>
            <person name="Braich B."/>
            <person name="Kosarev P."/>
            <person name="Mahmoud A."/>
            <person name="Hajiyev E."/>
            <person name="Babayeva S."/>
            <person name="Izzatullayeva V."/>
            <person name="Mammadov A."/>
            <person name="Mammadov A."/>
            <person name="Sharifova S."/>
            <person name="Ojaghi J."/>
            <person name="Eynullazada K."/>
            <person name="Bayramov B."/>
            <person name="Abdulazimova A."/>
            <person name="Shahmuradov I."/>
        </authorList>
    </citation>
    <scope>NUCLEOTIDE SEQUENCE [LARGE SCALE GENOMIC DNA]</scope>
    <source>
        <strain evidence="3">AG2017</strain>
        <strain evidence="5">cv. AG2017</strain>
        <tissue evidence="3">Leaf</tissue>
    </source>
</reference>
<sequence length="72" mass="7089">MGQAFGLGLQKNELGRGPVSQGRSGSGGRRRPGSCGGQFSPLDAAMSAGIDAGYGSGHRSGIAVVDRGLTGV</sequence>
<name>A0A218XV67_PUNGR</name>
<evidence type="ECO:0000256" key="1">
    <source>
        <dbReference type="SAM" id="MobiDB-lite"/>
    </source>
</evidence>
<evidence type="ECO:0000313" key="5">
    <source>
        <dbReference type="Proteomes" id="UP000233551"/>
    </source>
</evidence>
<dbReference type="EMBL" id="PGOL01001765">
    <property type="protein sequence ID" value="PKI54799.1"/>
    <property type="molecule type" value="Genomic_DNA"/>
</dbReference>
<reference evidence="4" key="1">
    <citation type="journal article" date="2017" name="Plant J.">
        <title>The pomegranate (Punica granatum L.) genome and the genomics of punicalagin biosynthesis.</title>
        <authorList>
            <person name="Qin G."/>
            <person name="Xu C."/>
            <person name="Ming R."/>
            <person name="Tang H."/>
            <person name="Guyot R."/>
            <person name="Kramer E.M."/>
            <person name="Hu Y."/>
            <person name="Yi X."/>
            <person name="Qi Y."/>
            <person name="Xu X."/>
            <person name="Gao Z."/>
            <person name="Pan H."/>
            <person name="Jian J."/>
            <person name="Tian Y."/>
            <person name="Yue Z."/>
            <person name="Xu Y."/>
        </authorList>
    </citation>
    <scope>NUCLEOTIDE SEQUENCE [LARGE SCALE GENOMIC DNA]</scope>
    <source>
        <strain evidence="4">cv. Dabenzi</strain>
    </source>
</reference>
<proteinExistence type="predicted"/>
<dbReference type="EMBL" id="MTKT01000785">
    <property type="protein sequence ID" value="OWM88853.1"/>
    <property type="molecule type" value="Genomic_DNA"/>
</dbReference>
<dbReference type="AlphaFoldDB" id="A0A218XV67"/>
<accession>A0A218XV67</accession>
<evidence type="ECO:0000313" key="4">
    <source>
        <dbReference type="Proteomes" id="UP000197138"/>
    </source>
</evidence>
<keyword evidence="5" id="KW-1185">Reference proteome</keyword>
<evidence type="ECO:0000313" key="3">
    <source>
        <dbReference type="EMBL" id="PKI54799.1"/>
    </source>
</evidence>